<gene>
    <name evidence="2" type="ORF">OB959_03235</name>
</gene>
<dbReference type="EMBL" id="JAOPLV010000001">
    <property type="protein sequence ID" value="MDM5138814.1"/>
    <property type="molecule type" value="Genomic_DNA"/>
</dbReference>
<dbReference type="Proteomes" id="UP001168216">
    <property type="component" value="Unassembled WGS sequence"/>
</dbReference>
<reference evidence="2" key="1">
    <citation type="submission" date="2023-08" db="EMBL/GenBank/DDBJ databases">
        <title>WGS of Aeromonas isolates.</title>
        <authorList>
            <person name="Lee H."/>
        </authorList>
    </citation>
    <scope>NUCLEOTIDE SEQUENCE</scope>
    <source>
        <strain evidence="2">SL22</strain>
    </source>
</reference>
<sequence>MEKLDQEIDTMRQEFESQGQKQAHDKWQARVDELQRERERSEAPQPEAAEH</sequence>
<dbReference type="GeneID" id="92724229"/>
<protein>
    <submittedName>
        <fullName evidence="2">Uncharacterized protein</fullName>
    </submittedName>
</protein>
<proteinExistence type="predicted"/>
<feature type="compositionally biased region" description="Basic and acidic residues" evidence="1">
    <location>
        <begin position="1"/>
        <end position="15"/>
    </location>
</feature>
<accession>A0AAW7I8H3</accession>
<dbReference type="AlphaFoldDB" id="A0AAW7I8H3"/>
<name>A0AAW7I8H3_9GAMM</name>
<evidence type="ECO:0000313" key="3">
    <source>
        <dbReference type="Proteomes" id="UP001168216"/>
    </source>
</evidence>
<comment type="caution">
    <text evidence="2">The sequence shown here is derived from an EMBL/GenBank/DDBJ whole genome shotgun (WGS) entry which is preliminary data.</text>
</comment>
<organism evidence="2 3">
    <name type="scientific">Aeromonas bestiarum</name>
    <dbReference type="NCBI Taxonomy" id="105751"/>
    <lineage>
        <taxon>Bacteria</taxon>
        <taxon>Pseudomonadati</taxon>
        <taxon>Pseudomonadota</taxon>
        <taxon>Gammaproteobacteria</taxon>
        <taxon>Aeromonadales</taxon>
        <taxon>Aeromonadaceae</taxon>
        <taxon>Aeromonas</taxon>
    </lineage>
</organism>
<evidence type="ECO:0000256" key="1">
    <source>
        <dbReference type="SAM" id="MobiDB-lite"/>
    </source>
</evidence>
<feature type="compositionally biased region" description="Basic and acidic residues" evidence="1">
    <location>
        <begin position="22"/>
        <end position="51"/>
    </location>
</feature>
<evidence type="ECO:0000313" key="2">
    <source>
        <dbReference type="EMBL" id="MDM5138814.1"/>
    </source>
</evidence>
<feature type="region of interest" description="Disordered" evidence="1">
    <location>
        <begin position="1"/>
        <end position="51"/>
    </location>
</feature>
<dbReference type="RefSeq" id="WP_167336119.1">
    <property type="nucleotide sequence ID" value="NZ_CAWMCU010000038.1"/>
</dbReference>